<keyword evidence="1" id="KW-0229">DNA integration</keyword>
<sequence length="193" mass="21146">MATFAYGRVSTTEQTTENQKLEIQAAGYTIDFWFADEGVSGSTQASQRPQFSKMLDKIRDGERLVVTKLDRLGRDAQDVGATIKALAARRIEVIVLQLGKLDLTSPAGKLMLTMLAAMAEMERDLLIERTQAGLARAKAEGKTLGRPSKTTPAMRMEVQAKYAEGRTITELAKEYSLSRGSIHNLLKPGSVDP</sequence>
<dbReference type="InterPro" id="IPR050639">
    <property type="entry name" value="SSR_resolvase"/>
</dbReference>
<dbReference type="EMBL" id="BPMK01000025">
    <property type="protein sequence ID" value="GIZ54041.1"/>
    <property type="molecule type" value="Genomic_DNA"/>
</dbReference>
<dbReference type="SUPFAM" id="SSF53041">
    <property type="entry name" value="Resolvase-like"/>
    <property type="match status" value="1"/>
</dbReference>
<dbReference type="SMART" id="SM00857">
    <property type="entry name" value="Resolvase"/>
    <property type="match status" value="1"/>
</dbReference>
<dbReference type="Pfam" id="PF00239">
    <property type="entry name" value="Resolvase"/>
    <property type="match status" value="1"/>
</dbReference>
<dbReference type="InterPro" id="IPR036162">
    <property type="entry name" value="Resolvase-like_N_sf"/>
</dbReference>
<dbReference type="PANTHER" id="PTHR30461">
    <property type="entry name" value="DNA-INVERTASE FROM LAMBDOID PROPHAGE"/>
    <property type="match status" value="1"/>
</dbReference>
<dbReference type="PANTHER" id="PTHR30461:SF2">
    <property type="entry name" value="SERINE RECOMBINASE PINE-RELATED"/>
    <property type="match status" value="1"/>
</dbReference>
<dbReference type="PROSITE" id="PS51736">
    <property type="entry name" value="RECOMBINASES_3"/>
    <property type="match status" value="1"/>
</dbReference>
<proteinExistence type="predicted"/>
<dbReference type="Proteomes" id="UP000887222">
    <property type="component" value="Unassembled WGS sequence"/>
</dbReference>
<accession>A0ABQ4QAE1</accession>
<keyword evidence="2" id="KW-0238">DNA-binding</keyword>
<feature type="domain" description="Resolvase/invertase-type recombinase catalytic" evidence="4">
    <location>
        <begin position="2"/>
        <end position="141"/>
    </location>
</feature>
<gene>
    <name evidence="5" type="ORF">NCCP691_40550</name>
</gene>
<dbReference type="CDD" id="cd03768">
    <property type="entry name" value="SR_ResInv"/>
    <property type="match status" value="1"/>
</dbReference>
<dbReference type="RefSeq" id="WP_220810482.1">
    <property type="nucleotide sequence ID" value="NZ_BPMK01000025.1"/>
</dbReference>
<evidence type="ECO:0000256" key="2">
    <source>
        <dbReference type="ARBA" id="ARBA00023125"/>
    </source>
</evidence>
<dbReference type="PROSITE" id="PS00398">
    <property type="entry name" value="RECOMBINASES_2"/>
    <property type="match status" value="1"/>
</dbReference>
<evidence type="ECO:0000256" key="3">
    <source>
        <dbReference type="ARBA" id="ARBA00023172"/>
    </source>
</evidence>
<dbReference type="Gene3D" id="3.40.50.1390">
    <property type="entry name" value="Resolvase, N-terminal catalytic domain"/>
    <property type="match status" value="1"/>
</dbReference>
<evidence type="ECO:0000313" key="5">
    <source>
        <dbReference type="EMBL" id="GIZ54041.1"/>
    </source>
</evidence>
<keyword evidence="3" id="KW-0233">DNA recombination</keyword>
<dbReference type="InterPro" id="IPR006119">
    <property type="entry name" value="Resolv_N"/>
</dbReference>
<organism evidence="5 6">
    <name type="scientific">Noviherbaspirillum aridicola</name>
    <dbReference type="NCBI Taxonomy" id="2849687"/>
    <lineage>
        <taxon>Bacteria</taxon>
        <taxon>Pseudomonadati</taxon>
        <taxon>Pseudomonadota</taxon>
        <taxon>Betaproteobacteria</taxon>
        <taxon>Burkholderiales</taxon>
        <taxon>Oxalobacteraceae</taxon>
        <taxon>Noviherbaspirillum</taxon>
    </lineage>
</organism>
<evidence type="ECO:0000313" key="6">
    <source>
        <dbReference type="Proteomes" id="UP000887222"/>
    </source>
</evidence>
<comment type="caution">
    <text evidence="5">The sequence shown here is derived from an EMBL/GenBank/DDBJ whole genome shotgun (WGS) entry which is preliminary data.</text>
</comment>
<dbReference type="InterPro" id="IPR006118">
    <property type="entry name" value="Recombinase_CS"/>
</dbReference>
<evidence type="ECO:0000259" key="4">
    <source>
        <dbReference type="PROSITE" id="PS51736"/>
    </source>
</evidence>
<evidence type="ECO:0000256" key="1">
    <source>
        <dbReference type="ARBA" id="ARBA00022908"/>
    </source>
</evidence>
<keyword evidence="6" id="KW-1185">Reference proteome</keyword>
<protein>
    <submittedName>
        <fullName evidence="5">Resolvase</fullName>
    </submittedName>
</protein>
<reference evidence="5 6" key="1">
    <citation type="journal article" date="2022" name="Int. J. Syst. Evol. Microbiol.">
        <title>Noviherbaspirillum aridicola sp. nov., isolated from an arid soil in Pakistan.</title>
        <authorList>
            <person name="Khan I.U."/>
            <person name="Saqib M."/>
            <person name="Amin A."/>
            <person name="Hussain F."/>
            <person name="Li L."/>
            <person name="Liu Y.H."/>
            <person name="Fang B.Z."/>
            <person name="Ahmed I."/>
            <person name="Li W.J."/>
        </authorList>
    </citation>
    <scope>NUCLEOTIDE SEQUENCE [LARGE SCALE GENOMIC DNA]</scope>
    <source>
        <strain evidence="5 6">NCCP-691</strain>
    </source>
</reference>
<name>A0ABQ4QAE1_9BURK</name>